<evidence type="ECO:0000313" key="2">
    <source>
        <dbReference type="Proteomes" id="UP001256827"/>
    </source>
</evidence>
<organism evidence="1 2">
    <name type="scientific">Brevibacillus brevis</name>
    <name type="common">Bacillus brevis</name>
    <dbReference type="NCBI Taxonomy" id="1393"/>
    <lineage>
        <taxon>Bacteria</taxon>
        <taxon>Bacillati</taxon>
        <taxon>Bacillota</taxon>
        <taxon>Bacilli</taxon>
        <taxon>Bacillales</taxon>
        <taxon>Paenibacillaceae</taxon>
        <taxon>Brevibacillus</taxon>
    </lineage>
</organism>
<dbReference type="EMBL" id="CP134052">
    <property type="protein sequence ID" value="WNC17930.1"/>
    <property type="molecule type" value="Genomic_DNA"/>
</dbReference>
<protein>
    <submittedName>
        <fullName evidence="1">Uncharacterized protein</fullName>
    </submittedName>
</protein>
<reference evidence="1 2" key="1">
    <citation type="submission" date="2023-09" db="EMBL/GenBank/DDBJ databases">
        <title>Complete Genome and Methylome dissection of Bacillus brevis NEB573 original source of BbsI restriction endonuclease.</title>
        <authorList>
            <person name="Fomenkov A."/>
            <person name="Roberts R.D."/>
        </authorList>
    </citation>
    <scope>NUCLEOTIDE SEQUENCE [LARGE SCALE GENOMIC DNA]</scope>
    <source>
        <strain evidence="1 2">NEB573</strain>
        <plasmid evidence="1 2">pBbsI</plasmid>
    </source>
</reference>
<accession>A0ABY9TCU8</accession>
<dbReference type="Proteomes" id="UP001256827">
    <property type="component" value="Plasmid pBbsI"/>
</dbReference>
<dbReference type="RefSeq" id="WP_310774725.1">
    <property type="nucleotide sequence ID" value="NZ_CP134052.1"/>
</dbReference>
<geneLocation type="plasmid" evidence="1 2">
    <name>pBbsI</name>
</geneLocation>
<evidence type="ECO:0000313" key="1">
    <source>
        <dbReference type="EMBL" id="WNC17930.1"/>
    </source>
</evidence>
<gene>
    <name evidence="1" type="ORF">RGB73_30205</name>
</gene>
<name>A0ABY9TCU8_BREBE</name>
<proteinExistence type="predicted"/>
<keyword evidence="2" id="KW-1185">Reference proteome</keyword>
<keyword evidence="1" id="KW-0614">Plasmid</keyword>
<sequence length="90" mass="10314">MSTEQLKTSLLARLVTVSNEIFELKDAMFRLEEELASDGLTVNNSSLWNRMCGRHNRAVEEKLFLRDMLIGYFGMTYDDLFALVAAGFEE</sequence>